<feature type="transmembrane region" description="Helical" evidence="1">
    <location>
        <begin position="187"/>
        <end position="208"/>
    </location>
</feature>
<proteinExistence type="predicted"/>
<sequence length="290" mass="33221">MAFLQSYQSNVSLTAEGKHVDSIVKLSRTMALECVYPKNASISQIEWQKEENQSKNGIWEKTIYVVQSGAFEFSNLSIHHLITKPGENVTFEYRSNSDAAANRVTWERVQPDCIDFIIQCVDSEMPVYGSDYQNRVDCISESSIVLWHVTASDFGMYRFSYNKVNGENGTGWIKLMINSHAPLFTKLHMIFIGSAAFLILVIVVILIYRSCCVTKKRKRIKKMRDYKTTCRQHQHQYKNWPGEGSANTSQSPTATEDPIYVNCKQFMKNMKQKPTFVQSELQIGVLLNIL</sequence>
<evidence type="ECO:0000313" key="3">
    <source>
        <dbReference type="Proteomes" id="UP001474421"/>
    </source>
</evidence>
<dbReference type="EMBL" id="JAOTOJ010000003">
    <property type="protein sequence ID" value="KAK9403437.1"/>
    <property type="molecule type" value="Genomic_DNA"/>
</dbReference>
<dbReference type="Proteomes" id="UP001474421">
    <property type="component" value="Unassembled WGS sequence"/>
</dbReference>
<dbReference type="AlphaFoldDB" id="A0AAW1BQ11"/>
<dbReference type="PANTHER" id="PTHR47011">
    <property type="entry name" value="CD226 ANTIGEN"/>
    <property type="match status" value="1"/>
</dbReference>
<name>A0AAW1BQ11_CROAD</name>
<keyword evidence="3" id="KW-1185">Reference proteome</keyword>
<protein>
    <submittedName>
        <fullName evidence="2">Antigen</fullName>
    </submittedName>
</protein>
<organism evidence="2 3">
    <name type="scientific">Crotalus adamanteus</name>
    <name type="common">Eastern diamondback rattlesnake</name>
    <dbReference type="NCBI Taxonomy" id="8729"/>
    <lineage>
        <taxon>Eukaryota</taxon>
        <taxon>Metazoa</taxon>
        <taxon>Chordata</taxon>
        <taxon>Craniata</taxon>
        <taxon>Vertebrata</taxon>
        <taxon>Euteleostomi</taxon>
        <taxon>Lepidosauria</taxon>
        <taxon>Squamata</taxon>
        <taxon>Bifurcata</taxon>
        <taxon>Unidentata</taxon>
        <taxon>Episquamata</taxon>
        <taxon>Toxicofera</taxon>
        <taxon>Serpentes</taxon>
        <taxon>Colubroidea</taxon>
        <taxon>Viperidae</taxon>
        <taxon>Crotalinae</taxon>
        <taxon>Crotalus</taxon>
    </lineage>
</organism>
<accession>A0AAW1BQ11</accession>
<dbReference type="GO" id="GO:0009897">
    <property type="term" value="C:external side of plasma membrane"/>
    <property type="evidence" value="ECO:0007669"/>
    <property type="project" value="TreeGrafter"/>
</dbReference>
<dbReference type="SUPFAM" id="SSF48726">
    <property type="entry name" value="Immunoglobulin"/>
    <property type="match status" value="1"/>
</dbReference>
<keyword evidence="1" id="KW-0812">Transmembrane</keyword>
<dbReference type="InterPro" id="IPR042842">
    <property type="entry name" value="CD226"/>
</dbReference>
<dbReference type="InterPro" id="IPR036179">
    <property type="entry name" value="Ig-like_dom_sf"/>
</dbReference>
<keyword evidence="1" id="KW-0472">Membrane</keyword>
<gene>
    <name evidence="2" type="ORF">NXF25_008264</name>
</gene>
<dbReference type="GO" id="GO:0050839">
    <property type="term" value="F:cell adhesion molecule binding"/>
    <property type="evidence" value="ECO:0007669"/>
    <property type="project" value="TreeGrafter"/>
</dbReference>
<keyword evidence="1" id="KW-1133">Transmembrane helix</keyword>
<dbReference type="InterPro" id="IPR013783">
    <property type="entry name" value="Ig-like_fold"/>
</dbReference>
<dbReference type="GO" id="GO:0002891">
    <property type="term" value="P:positive regulation of immunoglobulin mediated immune response"/>
    <property type="evidence" value="ECO:0007669"/>
    <property type="project" value="TreeGrafter"/>
</dbReference>
<comment type="caution">
    <text evidence="2">The sequence shown here is derived from an EMBL/GenBank/DDBJ whole genome shotgun (WGS) entry which is preliminary data.</text>
</comment>
<evidence type="ECO:0000313" key="2">
    <source>
        <dbReference type="EMBL" id="KAK9403437.1"/>
    </source>
</evidence>
<dbReference type="GO" id="GO:0002729">
    <property type="term" value="P:positive regulation of natural killer cell cytokine production"/>
    <property type="evidence" value="ECO:0007669"/>
    <property type="project" value="InterPro"/>
</dbReference>
<reference evidence="2 3" key="1">
    <citation type="journal article" date="2024" name="Proc. Natl. Acad. Sci. U.S.A.">
        <title>The genetic regulatory architecture and epigenomic basis for age-related changes in rattlesnake venom.</title>
        <authorList>
            <person name="Hogan M.P."/>
            <person name="Holding M.L."/>
            <person name="Nystrom G.S."/>
            <person name="Colston T.J."/>
            <person name="Bartlett D.A."/>
            <person name="Mason A.J."/>
            <person name="Ellsworth S.A."/>
            <person name="Rautsaw R.M."/>
            <person name="Lawrence K.C."/>
            <person name="Strickland J.L."/>
            <person name="He B."/>
            <person name="Fraser P."/>
            <person name="Margres M.J."/>
            <person name="Gilbert D.M."/>
            <person name="Gibbs H.L."/>
            <person name="Parkinson C.L."/>
            <person name="Rokyta D.R."/>
        </authorList>
    </citation>
    <scope>NUCLEOTIDE SEQUENCE [LARGE SCALE GENOMIC DNA]</scope>
    <source>
        <strain evidence="2">DRR0105</strain>
    </source>
</reference>
<dbReference type="PANTHER" id="PTHR47011:SF1">
    <property type="entry name" value="CD226 ANTIGEN"/>
    <property type="match status" value="1"/>
</dbReference>
<evidence type="ECO:0000256" key="1">
    <source>
        <dbReference type="SAM" id="Phobius"/>
    </source>
</evidence>
<dbReference type="Gene3D" id="2.60.40.10">
    <property type="entry name" value="Immunoglobulins"/>
    <property type="match status" value="1"/>
</dbReference>